<feature type="transmembrane region" description="Helical" evidence="8">
    <location>
        <begin position="98"/>
        <end position="117"/>
    </location>
</feature>
<evidence type="ECO:0000256" key="5">
    <source>
        <dbReference type="ARBA" id="ARBA00022692"/>
    </source>
</evidence>
<dbReference type="AlphaFoldDB" id="A0A1H9YMK8"/>
<feature type="transmembrane region" description="Helical" evidence="8">
    <location>
        <begin position="325"/>
        <end position="346"/>
    </location>
</feature>
<dbReference type="InterPro" id="IPR037294">
    <property type="entry name" value="ABC_BtuC-like"/>
</dbReference>
<dbReference type="InterPro" id="IPR000522">
    <property type="entry name" value="ABC_transptr_permease_BtuC"/>
</dbReference>
<keyword evidence="7 8" id="KW-0472">Membrane</keyword>
<name>A0A1H9YMK8_9EURY</name>
<evidence type="ECO:0000256" key="4">
    <source>
        <dbReference type="ARBA" id="ARBA00022475"/>
    </source>
</evidence>
<dbReference type="GO" id="GO:0022857">
    <property type="term" value="F:transmembrane transporter activity"/>
    <property type="evidence" value="ECO:0007669"/>
    <property type="project" value="InterPro"/>
</dbReference>
<keyword evidence="3" id="KW-0813">Transport</keyword>
<feature type="transmembrane region" description="Helical" evidence="8">
    <location>
        <begin position="137"/>
        <end position="157"/>
    </location>
</feature>
<dbReference type="RefSeq" id="WP_210409167.1">
    <property type="nucleotide sequence ID" value="NZ_CAAGSJ010000003.1"/>
</dbReference>
<evidence type="ECO:0000313" key="10">
    <source>
        <dbReference type="Proteomes" id="UP000243338"/>
    </source>
</evidence>
<feature type="transmembrane region" description="Helical" evidence="8">
    <location>
        <begin position="14"/>
        <end position="35"/>
    </location>
</feature>
<keyword evidence="4" id="KW-1003">Cell membrane</keyword>
<sequence>MNYDDRGPETKRKIFPLMTLFIVLLSTFFVLDLVLGSVKIPVDAVISILLGQDVQKESWEGIILNFRLPRACAAVFGGSALAVAGLQMQTLFRNPLAGPYILGISSGASLGVALIVLSAGASTASALVSGMGLMGDAGVAMAAFIGSSTVMLIVLFVSRRVENSMTILILGLMFGYVTSSVVTVLMHFSAAERVQAFIIWTFGSFAGVTWQQVYIMTLFSITGLVTSFLLAKPLNALLLGERYATSMGMNFSRTRSLIIISTALLAGTVTAFCGPIAFLGVAVPHLCRGIFVTADHRTLVPACALVGAFLALASDLLAQMPGSDLMLPLNSITSLLGAPVVIWVVIRGSKSGRGVSI</sequence>
<keyword evidence="5 8" id="KW-0812">Transmembrane</keyword>
<protein>
    <submittedName>
        <fullName evidence="9">Iron complex transport system permease protein</fullName>
    </submittedName>
</protein>
<organism evidence="9 10">
    <name type="scientific">Methanococcoides vulcani</name>
    <dbReference type="NCBI Taxonomy" id="1353158"/>
    <lineage>
        <taxon>Archaea</taxon>
        <taxon>Methanobacteriati</taxon>
        <taxon>Methanobacteriota</taxon>
        <taxon>Stenosarchaea group</taxon>
        <taxon>Methanomicrobia</taxon>
        <taxon>Methanosarcinales</taxon>
        <taxon>Methanosarcinaceae</taxon>
        <taxon>Methanococcoides</taxon>
    </lineage>
</organism>
<evidence type="ECO:0000256" key="6">
    <source>
        <dbReference type="ARBA" id="ARBA00022989"/>
    </source>
</evidence>
<feature type="transmembrane region" description="Helical" evidence="8">
    <location>
        <begin position="169"/>
        <end position="190"/>
    </location>
</feature>
<dbReference type="Pfam" id="PF01032">
    <property type="entry name" value="FecCD"/>
    <property type="match status" value="1"/>
</dbReference>
<dbReference type="CDD" id="cd06550">
    <property type="entry name" value="TM_ABC_iron-siderophores_like"/>
    <property type="match status" value="1"/>
</dbReference>
<feature type="transmembrane region" description="Helical" evidence="8">
    <location>
        <begin position="257"/>
        <end position="279"/>
    </location>
</feature>
<dbReference type="OrthoDB" id="27848at2157"/>
<dbReference type="STRING" id="1353158.SAMN04488587_0684"/>
<dbReference type="EMBL" id="FOHQ01000001">
    <property type="protein sequence ID" value="SES70274.1"/>
    <property type="molecule type" value="Genomic_DNA"/>
</dbReference>
<evidence type="ECO:0000256" key="8">
    <source>
        <dbReference type="SAM" id="Phobius"/>
    </source>
</evidence>
<evidence type="ECO:0000256" key="1">
    <source>
        <dbReference type="ARBA" id="ARBA00004651"/>
    </source>
</evidence>
<proteinExistence type="inferred from homology"/>
<evidence type="ECO:0000256" key="3">
    <source>
        <dbReference type="ARBA" id="ARBA00022448"/>
    </source>
</evidence>
<dbReference type="GO" id="GO:0005886">
    <property type="term" value="C:plasma membrane"/>
    <property type="evidence" value="ECO:0007669"/>
    <property type="project" value="UniProtKB-SubCell"/>
</dbReference>
<dbReference type="PANTHER" id="PTHR30472">
    <property type="entry name" value="FERRIC ENTEROBACTIN TRANSPORT SYSTEM PERMEASE PROTEIN"/>
    <property type="match status" value="1"/>
</dbReference>
<feature type="transmembrane region" description="Helical" evidence="8">
    <location>
        <begin position="210"/>
        <end position="231"/>
    </location>
</feature>
<dbReference type="Gene3D" id="1.10.3470.10">
    <property type="entry name" value="ABC transporter involved in vitamin B12 uptake, BtuC"/>
    <property type="match status" value="1"/>
</dbReference>
<evidence type="ECO:0000313" key="9">
    <source>
        <dbReference type="EMBL" id="SES70274.1"/>
    </source>
</evidence>
<reference evidence="10" key="1">
    <citation type="submission" date="2016-10" db="EMBL/GenBank/DDBJ databases">
        <authorList>
            <person name="Varghese N."/>
            <person name="Submissions S."/>
        </authorList>
    </citation>
    <scope>NUCLEOTIDE SEQUENCE [LARGE SCALE GENOMIC DNA]</scope>
    <source>
        <strain evidence="10">SLH 33</strain>
    </source>
</reference>
<dbReference type="Proteomes" id="UP000243338">
    <property type="component" value="Unassembled WGS sequence"/>
</dbReference>
<dbReference type="GO" id="GO:0033214">
    <property type="term" value="P:siderophore-iron import into cell"/>
    <property type="evidence" value="ECO:0007669"/>
    <property type="project" value="TreeGrafter"/>
</dbReference>
<comment type="similarity">
    <text evidence="2">Belongs to the binding-protein-dependent transport system permease family. FecCD subfamily.</text>
</comment>
<accession>A0A1H9YMK8</accession>
<evidence type="ECO:0000256" key="7">
    <source>
        <dbReference type="ARBA" id="ARBA00023136"/>
    </source>
</evidence>
<keyword evidence="10" id="KW-1185">Reference proteome</keyword>
<feature type="transmembrane region" description="Helical" evidence="8">
    <location>
        <begin position="68"/>
        <end position="86"/>
    </location>
</feature>
<gene>
    <name evidence="9" type="ORF">SAMN04488587_0684</name>
</gene>
<dbReference type="PANTHER" id="PTHR30472:SF41">
    <property type="entry name" value="TRANSPORT SYSTEM PERMEASE PROTEIN"/>
    <property type="match status" value="1"/>
</dbReference>
<evidence type="ECO:0000256" key="2">
    <source>
        <dbReference type="ARBA" id="ARBA00007935"/>
    </source>
</evidence>
<keyword evidence="6 8" id="KW-1133">Transmembrane helix</keyword>
<dbReference type="SUPFAM" id="SSF81345">
    <property type="entry name" value="ABC transporter involved in vitamin B12 uptake, BtuC"/>
    <property type="match status" value="1"/>
</dbReference>
<comment type="subcellular location">
    <subcellularLocation>
        <location evidence="1">Cell membrane</location>
        <topology evidence="1">Multi-pass membrane protein</topology>
    </subcellularLocation>
</comment>